<dbReference type="Pfam" id="PF00144">
    <property type="entry name" value="Beta-lactamase"/>
    <property type="match status" value="1"/>
</dbReference>
<dbReference type="InterPro" id="IPR052794">
    <property type="entry name" value="Mito_Ser_Protease_LACTB"/>
</dbReference>
<dbReference type="GO" id="GO:0008233">
    <property type="term" value="F:peptidase activity"/>
    <property type="evidence" value="ECO:0007669"/>
    <property type="project" value="TreeGrafter"/>
</dbReference>
<feature type="signal peptide" evidence="1">
    <location>
        <begin position="1"/>
        <end position="24"/>
    </location>
</feature>
<dbReference type="InterPro" id="IPR001466">
    <property type="entry name" value="Beta-lactam-related"/>
</dbReference>
<dbReference type="EMBL" id="CP120682">
    <property type="protein sequence ID" value="WKN37195.1"/>
    <property type="molecule type" value="Genomic_DNA"/>
</dbReference>
<keyword evidence="1" id="KW-0732">Signal</keyword>
<sequence length="367" mass="41349">MKTRITFVSLLLTVFFAIQLSGYAQQSASVTEAKKMARAFVEEQQIPGFCISVYQDGEMLWSEGFGYADLELKVPTDPAETKFRIGSVSKSFTSIALAQLYEAGKLDLDEPIQTYVPSFPQKKYDVTLRQLGGHTAGIRHYRGEEFLSTQRYATVDEGLVIFAEDTLLFEPETDYSYSSYGWNLISAAIESAAEDNFITYMVNEVFQPMHMENTVADYPEKIIENRTNFYVLVNDTLQNAPWVDNSYKWAGGGFLSTTEDLIDFGKMLMEPGFLKAETLDALFTSQKTTDGRPTNYGIGWFDRTDESGRRWTGHSGGSVGGTTMFMFNREENIIVAMAANLSDVDYDDFHYKIASLFIEDAVSLEKE</sequence>
<gene>
    <name evidence="3" type="ORF">K4G66_00545</name>
</gene>
<dbReference type="SUPFAM" id="SSF56601">
    <property type="entry name" value="beta-lactamase/transpeptidase-like"/>
    <property type="match status" value="1"/>
</dbReference>
<dbReference type="PANTHER" id="PTHR46520:SF1">
    <property type="entry name" value="SERINE BETA-LACTAMASE-LIKE PROTEIN LACTB, MITOCHONDRIAL"/>
    <property type="match status" value="1"/>
</dbReference>
<organism evidence="3">
    <name type="scientific">Roseihalotalea indica</name>
    <dbReference type="NCBI Taxonomy" id="2867963"/>
    <lineage>
        <taxon>Bacteria</taxon>
        <taxon>Pseudomonadati</taxon>
        <taxon>Bacteroidota</taxon>
        <taxon>Cytophagia</taxon>
        <taxon>Cytophagales</taxon>
        <taxon>Catalimonadaceae</taxon>
        <taxon>Roseihalotalea</taxon>
    </lineage>
</organism>
<dbReference type="AlphaFoldDB" id="A0AA49JGV8"/>
<evidence type="ECO:0000259" key="2">
    <source>
        <dbReference type="Pfam" id="PF00144"/>
    </source>
</evidence>
<feature type="chain" id="PRO_5041264368" evidence="1">
    <location>
        <begin position="25"/>
        <end position="367"/>
    </location>
</feature>
<reference evidence="3" key="2">
    <citation type="journal article" date="2024" name="Antonie Van Leeuwenhoek">
        <title>Roseihalotalea indica gen. nov., sp. nov., a halophilic Bacteroidetes from mesopelagic Southwest Indian Ocean with higher carbohydrate metabolic potential.</title>
        <authorList>
            <person name="Chen B."/>
            <person name="Zhang M."/>
            <person name="Lin D."/>
            <person name="Ye J."/>
            <person name="Tang K."/>
        </authorList>
    </citation>
    <scope>NUCLEOTIDE SEQUENCE</scope>
    <source>
        <strain evidence="3">TK19036</strain>
    </source>
</reference>
<dbReference type="GO" id="GO:0019216">
    <property type="term" value="P:regulation of lipid metabolic process"/>
    <property type="evidence" value="ECO:0007669"/>
    <property type="project" value="TreeGrafter"/>
</dbReference>
<dbReference type="PANTHER" id="PTHR46520">
    <property type="entry name" value="SERINE BETA-LACTAMASE-LIKE PROTEIN LACTB, MITOCHONDRIAL"/>
    <property type="match status" value="1"/>
</dbReference>
<keyword evidence="3" id="KW-0378">Hydrolase</keyword>
<feature type="domain" description="Beta-lactamase-related" evidence="2">
    <location>
        <begin position="35"/>
        <end position="343"/>
    </location>
</feature>
<dbReference type="Gene3D" id="3.40.710.10">
    <property type="entry name" value="DD-peptidase/beta-lactamase superfamily"/>
    <property type="match status" value="1"/>
</dbReference>
<evidence type="ECO:0000313" key="3">
    <source>
        <dbReference type="EMBL" id="WKN37195.1"/>
    </source>
</evidence>
<evidence type="ECO:0000256" key="1">
    <source>
        <dbReference type="SAM" id="SignalP"/>
    </source>
</evidence>
<proteinExistence type="predicted"/>
<accession>A0AA49JGV8</accession>
<dbReference type="InterPro" id="IPR012338">
    <property type="entry name" value="Beta-lactam/transpept-like"/>
</dbReference>
<dbReference type="GO" id="GO:0006508">
    <property type="term" value="P:proteolysis"/>
    <property type="evidence" value="ECO:0007669"/>
    <property type="project" value="TreeGrafter"/>
</dbReference>
<protein>
    <submittedName>
        <fullName evidence="3">Serine hydrolase</fullName>
    </submittedName>
</protein>
<reference evidence="3" key="1">
    <citation type="journal article" date="2023" name="Comput. Struct. Biotechnol. J.">
        <title>Discovery of a novel marine Bacteroidetes with a rich repertoire of carbohydrate-active enzymes.</title>
        <authorList>
            <person name="Chen B."/>
            <person name="Liu G."/>
            <person name="Chen Q."/>
            <person name="Wang H."/>
            <person name="Liu L."/>
            <person name="Tang K."/>
        </authorList>
    </citation>
    <scope>NUCLEOTIDE SEQUENCE</scope>
    <source>
        <strain evidence="3">TK19036</strain>
    </source>
</reference>
<name>A0AA49JGV8_9BACT</name>